<proteinExistence type="predicted"/>
<gene>
    <name evidence="1" type="ORF">EJB05_46198</name>
</gene>
<evidence type="ECO:0000313" key="2">
    <source>
        <dbReference type="Proteomes" id="UP000324897"/>
    </source>
</evidence>
<keyword evidence="2" id="KW-1185">Reference proteome</keyword>
<organism evidence="1 2">
    <name type="scientific">Eragrostis curvula</name>
    <name type="common">weeping love grass</name>
    <dbReference type="NCBI Taxonomy" id="38414"/>
    <lineage>
        <taxon>Eukaryota</taxon>
        <taxon>Viridiplantae</taxon>
        <taxon>Streptophyta</taxon>
        <taxon>Embryophyta</taxon>
        <taxon>Tracheophyta</taxon>
        <taxon>Spermatophyta</taxon>
        <taxon>Magnoliopsida</taxon>
        <taxon>Liliopsida</taxon>
        <taxon>Poales</taxon>
        <taxon>Poaceae</taxon>
        <taxon>PACMAD clade</taxon>
        <taxon>Chloridoideae</taxon>
        <taxon>Eragrostideae</taxon>
        <taxon>Eragrostidinae</taxon>
        <taxon>Eragrostis</taxon>
    </lineage>
</organism>
<sequence length="136" mass="14467">MMRSGCVPPVLPVGAVCNAGGRGGGRRGLSPWPFRCFCCCSSPQMKRVWYAHQSLEAAPAYGDGTTGHSFRVQIKRKTGHLHTTDAAITFIITSRCSEAGVGFPKSHGVTPTSQDFSHPSVKQQLTKAAKFSGNSA</sequence>
<dbReference type="Proteomes" id="UP000324897">
    <property type="component" value="Chromosome 3"/>
</dbReference>
<reference evidence="1 2" key="1">
    <citation type="journal article" date="2019" name="Sci. Rep.">
        <title>A high-quality genome of Eragrostis curvula grass provides insights into Poaceae evolution and supports new strategies to enhance forage quality.</title>
        <authorList>
            <person name="Carballo J."/>
            <person name="Santos B.A.C.M."/>
            <person name="Zappacosta D."/>
            <person name="Garbus I."/>
            <person name="Selva J.P."/>
            <person name="Gallo C.A."/>
            <person name="Diaz A."/>
            <person name="Albertini E."/>
            <person name="Caccamo M."/>
            <person name="Echenique V."/>
        </authorList>
    </citation>
    <scope>NUCLEOTIDE SEQUENCE [LARGE SCALE GENOMIC DNA]</scope>
    <source>
        <strain evidence="2">cv. Victoria</strain>
        <tissue evidence="1">Leaf</tissue>
    </source>
</reference>
<dbReference type="Gramene" id="TVU12547">
    <property type="protein sequence ID" value="TVU12547"/>
    <property type="gene ID" value="EJB05_46198"/>
</dbReference>
<accession>A0A5J9TMV1</accession>
<protein>
    <submittedName>
        <fullName evidence="1">Uncharacterized protein</fullName>
    </submittedName>
</protein>
<comment type="caution">
    <text evidence="1">The sequence shown here is derived from an EMBL/GenBank/DDBJ whole genome shotgun (WGS) entry which is preliminary data.</text>
</comment>
<name>A0A5J9TMV1_9POAL</name>
<dbReference type="AlphaFoldDB" id="A0A5J9TMV1"/>
<dbReference type="EMBL" id="RWGY01000039">
    <property type="protein sequence ID" value="TVU12547.1"/>
    <property type="molecule type" value="Genomic_DNA"/>
</dbReference>
<evidence type="ECO:0000313" key="1">
    <source>
        <dbReference type="EMBL" id="TVU12547.1"/>
    </source>
</evidence>